<protein>
    <recommendedName>
        <fullName evidence="1">4Fe-4S ferredoxin-type domain-containing protein</fullName>
    </recommendedName>
</protein>
<comment type="caution">
    <text evidence="2">The sequence shown here is derived from an EMBL/GenBank/DDBJ whole genome shotgun (WGS) entry which is preliminary data.</text>
</comment>
<accession>X0T6K7</accession>
<dbReference type="InterPro" id="IPR017896">
    <property type="entry name" value="4Fe4S_Fe-S-bd"/>
</dbReference>
<dbReference type="InterPro" id="IPR036812">
    <property type="entry name" value="NAD(P)_OxRdtase_dom_sf"/>
</dbReference>
<dbReference type="PANTHER" id="PTHR43312:SF2">
    <property type="entry name" value="OXIDOREDUCTASE"/>
    <property type="match status" value="1"/>
</dbReference>
<feature type="domain" description="4Fe-4S ferredoxin-type" evidence="1">
    <location>
        <begin position="268"/>
        <end position="296"/>
    </location>
</feature>
<feature type="non-terminal residue" evidence="2">
    <location>
        <position position="1"/>
    </location>
</feature>
<dbReference type="Gene3D" id="3.20.20.100">
    <property type="entry name" value="NADP-dependent oxidoreductase domain"/>
    <property type="match status" value="1"/>
</dbReference>
<gene>
    <name evidence="2" type="ORF">S01H1_07827</name>
</gene>
<dbReference type="PROSITE" id="PS00198">
    <property type="entry name" value="4FE4S_FER_1"/>
    <property type="match status" value="1"/>
</dbReference>
<sequence>TKSPLFLVNKAEDFEKFLNKQLKKLQTDYIDTYLFHAMNKSGLEKLKKYNLIDKMIEAKKDGKIKYIGFSFHDTLPVFKEIVDFYHWDVVQIQYNYMDTAIQATTEGLKYAAGKGMAVVIMEPLKGGKLANPPAEAWEVMEKSRIKRSPVDWALQYLWNLPEVSVVLSGMSNLQMLNENCDSADISGVSSLHEEDLNIIDDLIKIYRKKILIPCTSCKYCLLCPSGVNIPQNFAILNNVALEKSNVRKWLHKRDYKKMANSPKKLNKVKSNGNASLCVNCGICLKKCPQEINIPDELKNVHLILKKGKKISDIYKDLTPVTFI</sequence>
<dbReference type="EMBL" id="BARS01004014">
    <property type="protein sequence ID" value="GAF71720.1"/>
    <property type="molecule type" value="Genomic_DNA"/>
</dbReference>
<dbReference type="SUPFAM" id="SSF51430">
    <property type="entry name" value="NAD(P)-linked oxidoreductase"/>
    <property type="match status" value="1"/>
</dbReference>
<dbReference type="SUPFAM" id="SSF46548">
    <property type="entry name" value="alpha-helical ferredoxin"/>
    <property type="match status" value="1"/>
</dbReference>
<dbReference type="Pfam" id="PF13187">
    <property type="entry name" value="Fer4_9"/>
    <property type="match status" value="1"/>
</dbReference>
<dbReference type="AlphaFoldDB" id="X0T6K7"/>
<organism evidence="2">
    <name type="scientific">marine sediment metagenome</name>
    <dbReference type="NCBI Taxonomy" id="412755"/>
    <lineage>
        <taxon>unclassified sequences</taxon>
        <taxon>metagenomes</taxon>
        <taxon>ecological metagenomes</taxon>
    </lineage>
</organism>
<dbReference type="InterPro" id="IPR017900">
    <property type="entry name" value="4Fe4S_Fe_S_CS"/>
</dbReference>
<dbReference type="InterPro" id="IPR023210">
    <property type="entry name" value="NADP_OxRdtase_dom"/>
</dbReference>
<dbReference type="InterPro" id="IPR053135">
    <property type="entry name" value="AKR2_Oxidoreductase"/>
</dbReference>
<dbReference type="CDD" id="cd19096">
    <property type="entry name" value="AKR_Fe-S_oxidoreductase"/>
    <property type="match status" value="1"/>
</dbReference>
<evidence type="ECO:0000313" key="2">
    <source>
        <dbReference type="EMBL" id="GAF71720.1"/>
    </source>
</evidence>
<name>X0T6K7_9ZZZZ</name>
<dbReference type="PANTHER" id="PTHR43312">
    <property type="entry name" value="D-THREO-ALDOSE 1-DEHYDROGENASE"/>
    <property type="match status" value="1"/>
</dbReference>
<proteinExistence type="predicted"/>
<dbReference type="PROSITE" id="PS51379">
    <property type="entry name" value="4FE4S_FER_2"/>
    <property type="match status" value="1"/>
</dbReference>
<reference evidence="2" key="1">
    <citation type="journal article" date="2014" name="Front. Microbiol.">
        <title>High frequency of phylogenetically diverse reductive dehalogenase-homologous genes in deep subseafloor sedimentary metagenomes.</title>
        <authorList>
            <person name="Kawai M."/>
            <person name="Futagami T."/>
            <person name="Toyoda A."/>
            <person name="Takaki Y."/>
            <person name="Nishi S."/>
            <person name="Hori S."/>
            <person name="Arai W."/>
            <person name="Tsubouchi T."/>
            <person name="Morono Y."/>
            <person name="Uchiyama I."/>
            <person name="Ito T."/>
            <person name="Fujiyama A."/>
            <person name="Inagaki F."/>
            <person name="Takami H."/>
        </authorList>
    </citation>
    <scope>NUCLEOTIDE SEQUENCE</scope>
    <source>
        <strain evidence="2">Expedition CK06-06</strain>
    </source>
</reference>
<dbReference type="Pfam" id="PF00248">
    <property type="entry name" value="Aldo_ket_red"/>
    <property type="match status" value="1"/>
</dbReference>
<evidence type="ECO:0000259" key="1">
    <source>
        <dbReference type="PROSITE" id="PS51379"/>
    </source>
</evidence>